<keyword evidence="6" id="KW-0460">Magnesium</keyword>
<evidence type="ECO:0000256" key="2">
    <source>
        <dbReference type="ARBA" id="ARBA00009765"/>
    </source>
</evidence>
<evidence type="ECO:0000256" key="1">
    <source>
        <dbReference type="ARBA" id="ARBA00004651"/>
    </source>
</evidence>
<organism evidence="14 15">
    <name type="scientific">Pseudoxanthomonas spadix (strain BD-a59)</name>
    <dbReference type="NCBI Taxonomy" id="1045855"/>
    <lineage>
        <taxon>Bacteria</taxon>
        <taxon>Pseudomonadati</taxon>
        <taxon>Pseudomonadota</taxon>
        <taxon>Gammaproteobacteria</taxon>
        <taxon>Lysobacterales</taxon>
        <taxon>Lysobacteraceae</taxon>
        <taxon>Pseudoxanthomonas</taxon>
    </lineage>
</organism>
<dbReference type="HOGENOM" id="CLU_007127_0_2_6"/>
<comment type="subcellular location">
    <subcellularLocation>
        <location evidence="1">Cell membrane</location>
        <topology evidence="1">Multi-pass membrane protein</topology>
    </subcellularLocation>
</comment>
<evidence type="ECO:0000256" key="8">
    <source>
        <dbReference type="ARBA" id="ARBA00023065"/>
    </source>
</evidence>
<dbReference type="RefSeq" id="WP_014160124.1">
    <property type="nucleotide sequence ID" value="NC_016147.2"/>
</dbReference>
<keyword evidence="7 13" id="KW-1133">Transmembrane helix</keyword>
<dbReference type="Pfam" id="PF01544">
    <property type="entry name" value="CorA"/>
    <property type="match status" value="1"/>
</dbReference>
<proteinExistence type="inferred from homology"/>
<keyword evidence="8" id="KW-0406">Ion transport</keyword>
<keyword evidence="5 13" id="KW-0812">Transmembrane</keyword>
<reference evidence="14 15" key="1">
    <citation type="journal article" date="2012" name="J. Bacteriol.">
        <title>Complete Genome Sequence of the BTEX-Degrading Bacterium Pseudoxanthomonas spadix BD-a59.</title>
        <authorList>
            <person name="Lee S.H."/>
            <person name="Jin H.M."/>
            <person name="Lee H.J."/>
            <person name="Kim J.M."/>
            <person name="Jeon C.O."/>
        </authorList>
    </citation>
    <scope>NUCLEOTIDE SEQUENCE [LARGE SCALE GENOMIC DNA]</scope>
    <source>
        <strain evidence="14 15">BD-a59</strain>
    </source>
</reference>
<dbReference type="GO" id="GO:0050897">
    <property type="term" value="F:cobalt ion binding"/>
    <property type="evidence" value="ECO:0007669"/>
    <property type="project" value="TreeGrafter"/>
</dbReference>
<evidence type="ECO:0000256" key="4">
    <source>
        <dbReference type="ARBA" id="ARBA00022475"/>
    </source>
</evidence>
<keyword evidence="15" id="KW-1185">Reference proteome</keyword>
<comment type="function">
    <text evidence="11">Mediates influx of magnesium ions. Alternates between open and closed states. Activated by low cytoplasmic Mg(2+) levels. Inactive when cytoplasmic Mg(2+) levels are high.</text>
</comment>
<keyword evidence="9 13" id="KW-0472">Membrane</keyword>
<name>G7URR9_PSEUP</name>
<evidence type="ECO:0000256" key="6">
    <source>
        <dbReference type="ARBA" id="ARBA00022842"/>
    </source>
</evidence>
<dbReference type="GO" id="GO:0000287">
    <property type="term" value="F:magnesium ion binding"/>
    <property type="evidence" value="ECO:0007669"/>
    <property type="project" value="TreeGrafter"/>
</dbReference>
<dbReference type="SUPFAM" id="SSF143865">
    <property type="entry name" value="CorA soluble domain-like"/>
    <property type="match status" value="1"/>
</dbReference>
<evidence type="ECO:0000313" key="14">
    <source>
        <dbReference type="EMBL" id="AER55947.1"/>
    </source>
</evidence>
<evidence type="ECO:0000256" key="11">
    <source>
        <dbReference type="ARBA" id="ARBA00045497"/>
    </source>
</evidence>
<evidence type="ECO:0000256" key="13">
    <source>
        <dbReference type="SAM" id="Phobius"/>
    </source>
</evidence>
<evidence type="ECO:0000256" key="10">
    <source>
        <dbReference type="ARBA" id="ARBA00034269"/>
    </source>
</evidence>
<dbReference type="SUPFAM" id="SSF144083">
    <property type="entry name" value="Magnesium transport protein CorA, transmembrane region"/>
    <property type="match status" value="1"/>
</dbReference>
<feature type="region of interest" description="Disordered" evidence="12">
    <location>
        <begin position="1"/>
        <end position="24"/>
    </location>
</feature>
<dbReference type="GO" id="GO:0015087">
    <property type="term" value="F:cobalt ion transmembrane transporter activity"/>
    <property type="evidence" value="ECO:0007669"/>
    <property type="project" value="TreeGrafter"/>
</dbReference>
<evidence type="ECO:0000256" key="9">
    <source>
        <dbReference type="ARBA" id="ARBA00023136"/>
    </source>
</evidence>
<dbReference type="FunFam" id="1.20.58.340:FF:000004">
    <property type="entry name" value="Magnesium transport protein CorA"/>
    <property type="match status" value="1"/>
</dbReference>
<accession>G7URR9</accession>
<gene>
    <name evidence="14" type="ordered locus">DSC_06480</name>
</gene>
<dbReference type="KEGG" id="psd:DSC_06480"/>
<evidence type="ECO:0000256" key="5">
    <source>
        <dbReference type="ARBA" id="ARBA00022692"/>
    </source>
</evidence>
<dbReference type="Gene3D" id="1.20.58.340">
    <property type="entry name" value="Magnesium transport protein CorA, transmembrane region"/>
    <property type="match status" value="2"/>
</dbReference>
<evidence type="ECO:0000256" key="7">
    <source>
        <dbReference type="ARBA" id="ARBA00022989"/>
    </source>
</evidence>
<dbReference type="InterPro" id="IPR045861">
    <property type="entry name" value="CorA_cytoplasmic_dom"/>
</dbReference>
<dbReference type="PANTHER" id="PTHR46494:SF1">
    <property type="entry name" value="CORA FAMILY METAL ION TRANSPORTER (EUROFUNG)"/>
    <property type="match status" value="1"/>
</dbReference>
<evidence type="ECO:0000256" key="3">
    <source>
        <dbReference type="ARBA" id="ARBA00022448"/>
    </source>
</evidence>
<dbReference type="Proteomes" id="UP000005870">
    <property type="component" value="Chromosome"/>
</dbReference>
<dbReference type="InterPro" id="IPR045863">
    <property type="entry name" value="CorA_TM1_TM2"/>
</dbReference>
<dbReference type="STRING" id="1045855.DSC_06480"/>
<dbReference type="eggNOG" id="COG0598">
    <property type="taxonomic scope" value="Bacteria"/>
</dbReference>
<dbReference type="PANTHER" id="PTHR46494">
    <property type="entry name" value="CORA FAMILY METAL ION TRANSPORTER (EUROFUNG)"/>
    <property type="match status" value="1"/>
</dbReference>
<dbReference type="AlphaFoldDB" id="G7URR9"/>
<dbReference type="EMBL" id="CP003093">
    <property type="protein sequence ID" value="AER55947.1"/>
    <property type="molecule type" value="Genomic_DNA"/>
</dbReference>
<protein>
    <submittedName>
        <fullName evidence="14">Mg2 transporter protein CorA family protein</fullName>
    </submittedName>
</protein>
<dbReference type="GO" id="GO:0005886">
    <property type="term" value="C:plasma membrane"/>
    <property type="evidence" value="ECO:0007669"/>
    <property type="project" value="UniProtKB-SubCell"/>
</dbReference>
<comment type="catalytic activity">
    <reaction evidence="10">
        <text>Mg(2+)(in) = Mg(2+)(out)</text>
        <dbReference type="Rhea" id="RHEA:29827"/>
        <dbReference type="ChEBI" id="CHEBI:18420"/>
    </reaction>
</comment>
<evidence type="ECO:0000256" key="12">
    <source>
        <dbReference type="SAM" id="MobiDB-lite"/>
    </source>
</evidence>
<dbReference type="Gene3D" id="3.30.460.20">
    <property type="entry name" value="CorA soluble domain-like"/>
    <property type="match status" value="1"/>
</dbReference>
<evidence type="ECO:0000313" key="15">
    <source>
        <dbReference type="Proteomes" id="UP000005870"/>
    </source>
</evidence>
<dbReference type="InterPro" id="IPR002523">
    <property type="entry name" value="MgTranspt_CorA/ZnTranspt_ZntB"/>
</dbReference>
<dbReference type="GO" id="GO:0015095">
    <property type="term" value="F:magnesium ion transmembrane transporter activity"/>
    <property type="evidence" value="ECO:0007669"/>
    <property type="project" value="TreeGrafter"/>
</dbReference>
<sequence length="346" mass="38693">MSLLPADIDAAPIPQPPSSPGNPASVITCASYDRAGKRHDLTLDEISDVLAADDGSFVWVGLYQPPREVLLKLQEEFGLHDLAIEDASKAHQRPKLEAYGQSMFLAMHTVQVIDEKIRYGETQAFLGQRYLITVRHGASLSYTPARLRIEREPELLAMGPTYCLYTVLDFIVDNYLPIIEGARNALFALERDIFSETYKGAVVRRLYDLKRELTLMRVAVGPLQDVLNHLVRTQSPLVPEEIRLYMRDVHDHALRVNDGIDTLREMLGTALSVNLSLVTLGQGETVKRLGAWAALLAAPTLMTSWYGMNFEHMPELHARFGYVGLMGAVAVVCTGLYALFKRARWL</sequence>
<keyword evidence="4" id="KW-1003">Cell membrane</keyword>
<comment type="similarity">
    <text evidence="2">Belongs to the CorA metal ion transporter (MIT) (TC 1.A.35) family.</text>
</comment>
<feature type="transmembrane region" description="Helical" evidence="13">
    <location>
        <begin position="320"/>
        <end position="340"/>
    </location>
</feature>
<keyword evidence="3" id="KW-0813">Transport</keyword>
<feature type="compositionally biased region" description="Low complexity" evidence="12">
    <location>
        <begin position="1"/>
        <end position="12"/>
    </location>
</feature>
<dbReference type="CDD" id="cd12830">
    <property type="entry name" value="MtCorA-like"/>
    <property type="match status" value="1"/>
</dbReference>